<evidence type="ECO:0000256" key="4">
    <source>
        <dbReference type="ARBA" id="ARBA00023136"/>
    </source>
</evidence>
<dbReference type="GO" id="GO:0009977">
    <property type="term" value="F:proton motive force dependent protein transmembrane transporter activity"/>
    <property type="evidence" value="ECO:0007669"/>
    <property type="project" value="TreeGrafter"/>
</dbReference>
<comment type="similarity">
    <text evidence="5">Belongs to the TatC family.</text>
</comment>
<dbReference type="PRINTS" id="PR01840">
    <property type="entry name" value="TATCFAMILY"/>
</dbReference>
<gene>
    <name evidence="5 6" type="primary">tatC</name>
    <name evidence="6" type="ORF">GRF59_17320</name>
</gene>
<feature type="transmembrane region" description="Helical" evidence="5">
    <location>
        <begin position="153"/>
        <end position="179"/>
    </location>
</feature>
<organism evidence="6 7">
    <name type="scientific">Paenibacillus dendrobii</name>
    <dbReference type="NCBI Taxonomy" id="2691084"/>
    <lineage>
        <taxon>Bacteria</taxon>
        <taxon>Bacillati</taxon>
        <taxon>Bacillota</taxon>
        <taxon>Bacilli</taxon>
        <taxon>Bacillales</taxon>
        <taxon>Paenibacillaceae</taxon>
        <taxon>Paenibacillus</taxon>
    </lineage>
</organism>
<dbReference type="Proteomes" id="UP000460318">
    <property type="component" value="Unassembled WGS sequence"/>
</dbReference>
<evidence type="ECO:0000313" key="6">
    <source>
        <dbReference type="EMBL" id="MWV45385.1"/>
    </source>
</evidence>
<keyword evidence="5" id="KW-0813">Transport</keyword>
<evidence type="ECO:0000256" key="3">
    <source>
        <dbReference type="ARBA" id="ARBA00022989"/>
    </source>
</evidence>
<dbReference type="InterPro" id="IPR002033">
    <property type="entry name" value="TatC"/>
</dbReference>
<comment type="caution">
    <text evidence="5">Lacks conserved residue(s) required for the propagation of feature annotation.</text>
</comment>
<dbReference type="NCBIfam" id="TIGR00945">
    <property type="entry name" value="tatC"/>
    <property type="match status" value="1"/>
</dbReference>
<dbReference type="PANTHER" id="PTHR30371:SF0">
    <property type="entry name" value="SEC-INDEPENDENT PROTEIN TRANSLOCASE PROTEIN TATC, CHLOROPLASTIC-RELATED"/>
    <property type="match status" value="1"/>
</dbReference>
<keyword evidence="3 5" id="KW-1133">Transmembrane helix</keyword>
<dbReference type="GO" id="GO:0065002">
    <property type="term" value="P:intracellular protein transmembrane transport"/>
    <property type="evidence" value="ECO:0007669"/>
    <property type="project" value="TreeGrafter"/>
</dbReference>
<evidence type="ECO:0000256" key="1">
    <source>
        <dbReference type="ARBA" id="ARBA00004141"/>
    </source>
</evidence>
<name>A0A7X3IKJ9_9BACL</name>
<accession>A0A7X3IKJ9</accession>
<feature type="transmembrane region" description="Helical" evidence="5">
    <location>
        <begin position="63"/>
        <end position="90"/>
    </location>
</feature>
<sequence length="252" mass="28680">MINSDEWVTHLTELRKRLIWVMLFFILTLAAGLYMSPKVLLYIKNRPAAADIAWNVFSLTDGMFIYMKCGFLVAVFFTVPLALYHVWAFVRPGLTNDEAKKTFWFVPMAFVLFSIGVAFSFYVAFPMMVSFLSKMNKTVGAVETYGMDRYFSLMFSVVFPLALAFEMPAVVLFLTRLGILGPSLLKKVRKYVYLALAVVGSMISPPDFVSHLSVTIPLILLFELSILVSRWYLHRKELDNLLIDPKGGESHV</sequence>
<dbReference type="RefSeq" id="WP_160498944.1">
    <property type="nucleotide sequence ID" value="NZ_WUBI01000002.1"/>
</dbReference>
<feature type="transmembrane region" description="Helical" evidence="5">
    <location>
        <begin position="102"/>
        <end position="125"/>
    </location>
</feature>
<reference evidence="6 7" key="1">
    <citation type="submission" date="2019-12" db="EMBL/GenBank/DDBJ databases">
        <title>Paenibacillus sp. nov., an endophytic bacterium isolated from the stem of Dendrobium.</title>
        <authorList>
            <person name="Zhao R."/>
        </authorList>
    </citation>
    <scope>NUCLEOTIDE SEQUENCE [LARGE SCALE GENOMIC DNA]</scope>
    <source>
        <strain evidence="6 7">HJL G12</strain>
    </source>
</reference>
<proteinExistence type="inferred from homology"/>
<keyword evidence="7" id="KW-1185">Reference proteome</keyword>
<keyword evidence="5" id="KW-1003">Cell membrane</keyword>
<evidence type="ECO:0000256" key="2">
    <source>
        <dbReference type="ARBA" id="ARBA00022692"/>
    </source>
</evidence>
<evidence type="ECO:0000256" key="5">
    <source>
        <dbReference type="HAMAP-Rule" id="MF_00902"/>
    </source>
</evidence>
<keyword evidence="2 5" id="KW-0812">Transmembrane</keyword>
<comment type="function">
    <text evidence="5">Part of the twin-arginine translocation (Tat) system that transports large folded proteins containing a characteristic twin-arginine motif in their signal peptide across membranes.</text>
</comment>
<protein>
    <recommendedName>
        <fullName evidence="5">Sec-independent protein translocase protein TatC</fullName>
    </recommendedName>
</protein>
<keyword evidence="5" id="KW-0653">Protein transport</keyword>
<comment type="subcellular location">
    <subcellularLocation>
        <location evidence="5">Cell membrane</location>
        <topology evidence="5">Multi-pass membrane protein</topology>
    </subcellularLocation>
    <subcellularLocation>
        <location evidence="1">Membrane</location>
        <topology evidence="1">Multi-pass membrane protein</topology>
    </subcellularLocation>
</comment>
<dbReference type="PANTHER" id="PTHR30371">
    <property type="entry name" value="SEC-INDEPENDENT PROTEIN TRANSLOCASE PROTEIN TATC"/>
    <property type="match status" value="1"/>
</dbReference>
<keyword evidence="5" id="KW-0811">Translocation</keyword>
<dbReference type="EMBL" id="WUBI01000002">
    <property type="protein sequence ID" value="MWV45385.1"/>
    <property type="molecule type" value="Genomic_DNA"/>
</dbReference>
<dbReference type="GO" id="GO:0043953">
    <property type="term" value="P:protein transport by the Tat complex"/>
    <property type="evidence" value="ECO:0007669"/>
    <property type="project" value="UniProtKB-UniRule"/>
</dbReference>
<comment type="caution">
    <text evidence="6">The sequence shown here is derived from an EMBL/GenBank/DDBJ whole genome shotgun (WGS) entry which is preliminary data.</text>
</comment>
<feature type="transmembrane region" description="Helical" evidence="5">
    <location>
        <begin position="20"/>
        <end position="43"/>
    </location>
</feature>
<dbReference type="AlphaFoldDB" id="A0A7X3IKJ9"/>
<dbReference type="Pfam" id="PF00902">
    <property type="entry name" value="TatC"/>
    <property type="match status" value="1"/>
</dbReference>
<feature type="transmembrane region" description="Helical" evidence="5">
    <location>
        <begin position="214"/>
        <end position="233"/>
    </location>
</feature>
<keyword evidence="4 5" id="KW-0472">Membrane</keyword>
<dbReference type="GO" id="GO:0033281">
    <property type="term" value="C:TAT protein transport complex"/>
    <property type="evidence" value="ECO:0007669"/>
    <property type="project" value="UniProtKB-UniRule"/>
</dbReference>
<comment type="subunit">
    <text evidence="5">Forms a complex with TatA.</text>
</comment>
<dbReference type="HAMAP" id="MF_00902">
    <property type="entry name" value="TatC"/>
    <property type="match status" value="1"/>
</dbReference>
<evidence type="ECO:0000313" key="7">
    <source>
        <dbReference type="Proteomes" id="UP000460318"/>
    </source>
</evidence>